<reference evidence="23 84" key="27">
    <citation type="submission" date="2020-08" db="EMBL/GenBank/DDBJ databases">
        <title>Draft genome sequences of isolates of diverse host origin from the E. coli Reference Center.</title>
        <authorList>
            <person name="Lacher D.W."/>
            <person name="Mammel M.K."/>
            <person name="Gangiredla J."/>
            <person name="Gebru S.T."/>
            <person name="Barnaba T.J."/>
            <person name="Majowicz S.A."/>
            <person name="Dudley E.G."/>
        </authorList>
    </citation>
    <scope>NUCLEOTIDE SEQUENCE [LARGE SCALE GENOMIC DNA]</scope>
    <source>
        <strain evidence="23 84">10.0349</strain>
    </source>
</reference>
<reference evidence="17 89" key="5">
    <citation type="journal article" date="2018" name="Genome Biol.">
        <title>SKESA: strategic k-mer extension for scrupulous assemblies.</title>
        <authorList>
            <person name="Souvorov A."/>
            <person name="Agarwala R."/>
            <person name="Lipman D.J."/>
        </authorList>
    </citation>
    <scope>NUCLEOTIDE SEQUENCE [LARGE SCALE GENOMIC DNA]</scope>
    <source>
        <strain evidence="19">Escherichia coli</strain>
        <strain evidence="18">EuSCAPE_DE065</strain>
        <strain evidence="17 89">TW14994</strain>
    </source>
</reference>
<evidence type="ECO:0000313" key="83">
    <source>
        <dbReference type="Proteomes" id="UP000530628"/>
    </source>
</evidence>
<evidence type="ECO:0000313" key="74">
    <source>
        <dbReference type="Proteomes" id="UP000469708"/>
    </source>
</evidence>
<evidence type="ECO:0000313" key="52">
    <source>
        <dbReference type="EMBL" id="VZR19524.1"/>
    </source>
</evidence>
<dbReference type="Proteomes" id="UP000321295">
    <property type="component" value="Unassembled WGS sequence"/>
</dbReference>
<dbReference type="Proteomes" id="UP000462410">
    <property type="component" value="Unassembled WGS sequence"/>
</dbReference>
<dbReference type="Proteomes" id="UP000441160">
    <property type="component" value="Unassembled WGS sequence"/>
</dbReference>
<evidence type="ECO:0000313" key="27">
    <source>
        <dbReference type="EMBL" id="MQK26547.1"/>
    </source>
</evidence>
<dbReference type="EMBL" id="AASXRC010000048">
    <property type="protein sequence ID" value="EFI0215679.1"/>
    <property type="molecule type" value="Genomic_DNA"/>
</dbReference>
<dbReference type="Proteomes" id="UP000581425">
    <property type="component" value="Unassembled WGS sequence"/>
</dbReference>
<dbReference type="EMBL" id="AAVTXU010000106">
    <property type="protein sequence ID" value="EGE1989997.1"/>
    <property type="molecule type" value="Genomic_DNA"/>
</dbReference>
<evidence type="ECO:0000313" key="32">
    <source>
        <dbReference type="EMBL" id="MWU33312.1"/>
    </source>
</evidence>
<evidence type="ECO:0000313" key="22">
    <source>
        <dbReference type="EMBL" id="MBA6239772.1"/>
    </source>
</evidence>
<dbReference type="Proteomes" id="UP000640866">
    <property type="component" value="Unassembled WGS sequence"/>
</dbReference>
<evidence type="ECO:0000313" key="24">
    <source>
        <dbReference type="EMBL" id="MBE0979001.1"/>
    </source>
</evidence>
<dbReference type="EMBL" id="DADUEU010000016">
    <property type="protein sequence ID" value="HBB1573891.1"/>
    <property type="molecule type" value="Genomic_DNA"/>
</dbReference>
<evidence type="ECO:0000313" key="11">
    <source>
        <dbReference type="EMBL" id="EFH6648958.1"/>
    </source>
</evidence>
<reference evidence="25" key="32">
    <citation type="submission" date="2023-06" db="EMBL/GenBank/DDBJ databases">
        <title>Deciphering the underlying mechanisms mediating the transmission of blaNDM gene from human to animals in China.</title>
        <authorList>
            <person name="Chen K."/>
            <person name="Chen S."/>
        </authorList>
    </citation>
    <scope>NUCLEOTIDE SEQUENCE</scope>
    <source>
        <strain evidence="25">1199</strain>
    </source>
</reference>
<reference evidence="41" key="30">
    <citation type="submission" date="2021-02" db="EMBL/GenBank/DDBJ databases">
        <title>Co-localization of colistin and carbapenem -resistance genes on a novel transferable IncHI2 plasmid in Escherichia coli from chicken-origin.</title>
        <authorList>
            <person name="Hoffmann M."/>
            <person name="Balkey M."/>
            <person name="Ronco T."/>
            <person name="Hendriksen R.S."/>
        </authorList>
    </citation>
    <scope>NUCLEOTIDE SEQUENCE</scope>
    <source>
        <strain evidence="41">CFSAN083829</strain>
    </source>
</reference>
<dbReference type="Proteomes" id="UP000532204">
    <property type="component" value="Unassembled WGS sequence"/>
</dbReference>
<evidence type="ECO:0000313" key="58">
    <source>
        <dbReference type="Proteomes" id="UP000254460"/>
    </source>
</evidence>
<dbReference type="Proteomes" id="UP001208624">
    <property type="component" value="Unassembled WGS sequence"/>
</dbReference>
<dbReference type="EMBL" id="UGGJ01000004">
    <property type="protein sequence ID" value="STN85045.1"/>
    <property type="molecule type" value="Genomic_DNA"/>
</dbReference>
<evidence type="ECO:0000313" key="76">
    <source>
        <dbReference type="Proteomes" id="UP000509796"/>
    </source>
</evidence>
<evidence type="ECO:0000313" key="41">
    <source>
        <dbReference type="EMBL" id="QRZ97632.1"/>
    </source>
</evidence>
<dbReference type="Proteomes" id="UP000460351">
    <property type="component" value="Unassembled WGS sequence"/>
</dbReference>
<evidence type="ECO:0000313" key="77">
    <source>
        <dbReference type="Proteomes" id="UP000512182"/>
    </source>
</evidence>
<dbReference type="EMBL" id="UGFE01000002">
    <property type="protein sequence ID" value="STM26575.1"/>
    <property type="molecule type" value="Genomic_DNA"/>
</dbReference>
<dbReference type="EMBL" id="DABHXT010000011">
    <property type="protein sequence ID" value="HAJ5958564.1"/>
    <property type="molecule type" value="Genomic_DNA"/>
</dbReference>
<evidence type="ECO:0000313" key="14">
    <source>
        <dbReference type="EMBL" id="EGE1989997.1"/>
    </source>
</evidence>
<evidence type="ECO:0000313" key="78">
    <source>
        <dbReference type="Proteomes" id="UP000512322"/>
    </source>
</evidence>
<dbReference type="EMBL" id="WTRN01001421">
    <property type="protein sequence ID" value="MWT88266.1"/>
    <property type="molecule type" value="Genomic_DNA"/>
</dbReference>
<evidence type="ECO:0000313" key="28">
    <source>
        <dbReference type="EMBL" id="MQS31070.1"/>
    </source>
</evidence>
<reference evidence="24" key="28">
    <citation type="submission" date="2020-09" db="EMBL/GenBank/DDBJ databases">
        <title>Emerging polyconal dissemination of OXA-244-producing E. coli in France.</title>
        <authorList>
            <person name="Emeraud C."/>
            <person name="Girlich D."/>
            <person name="Bonnin R.A."/>
            <person name="Jousset A.B."/>
            <person name="Naas T."/>
            <person name="Dortet L."/>
        </authorList>
    </citation>
    <scope>NUCLEOTIDE SEQUENCE</scope>
    <source>
        <strain evidence="24">225E3</strain>
    </source>
</reference>
<evidence type="ECO:0000313" key="42">
    <source>
        <dbReference type="EMBL" id="RDA38592.1"/>
    </source>
</evidence>
<evidence type="ECO:0000313" key="36">
    <source>
        <dbReference type="EMBL" id="OOK29291.1"/>
    </source>
</evidence>
<dbReference type="RefSeq" id="WP_000729595.1">
    <property type="nucleotide sequence ID" value="NZ_AP018395.1"/>
</dbReference>
<dbReference type="EMBL" id="UGDC01000003">
    <property type="protein sequence ID" value="STJ83413.1"/>
    <property type="molecule type" value="Genomic_DNA"/>
</dbReference>
<evidence type="ECO:0000313" key="53">
    <source>
        <dbReference type="Proteomes" id="UP000037564"/>
    </source>
</evidence>
<dbReference type="Proteomes" id="UP000870292">
    <property type="component" value="Unassembled WGS sequence"/>
</dbReference>
<sequence length="148" mass="16094">MAALTASCIDLNIQGNGAYSVLKQLATIALQNGFITDSHQFLQTLLLREKMHSTGFGSGVAVPHGKSACVKQPFVLFARKAQAIDWKASDGEDVNCWICLGVPQSGEEDQVKIIGTLCRKIIHKEFIHQLQQGDTDQVLALLNQTLSS</sequence>
<dbReference type="PANTHER" id="PTHR47738">
    <property type="entry name" value="PTS SYSTEM FRUCTOSE-LIKE EIIA COMPONENT-RELATED"/>
    <property type="match status" value="1"/>
</dbReference>
<reference evidence="37" key="19">
    <citation type="journal article" date="2020" name="Int. J. Antimicrob. Agents">
        <title>Identification and characterisation of fosfomycin resistance in Escherichia coli urinary tract infection isolates from Australia.</title>
        <authorList>
            <person name="Mowlaboccus S."/>
            <person name="Daley D."/>
            <person name="Pang S."/>
            <person name="Gottlieb T."/>
            <person name="Merlino J."/>
            <person name="Nimmo G.R."/>
            <person name="George N."/>
            <person name="Korman T.M."/>
            <person name="Streitberg R."/>
            <person name="Robson J."/>
            <person name="Peachey G."/>
            <person name="Collignon P."/>
            <person name="Bradbury S."/>
            <person name="Colombi E."/>
            <person name="Ramsay J.P."/>
            <person name="Rogers B.A."/>
            <person name="Coombs G.W."/>
        </authorList>
    </citation>
    <scope>NUCLEOTIDE SEQUENCE</scope>
    <source>
        <strain evidence="37">EC2</strain>
    </source>
</reference>
<evidence type="ECO:0000256" key="1">
    <source>
        <dbReference type="ARBA" id="ARBA00022448"/>
    </source>
</evidence>
<dbReference type="Proteomes" id="UP000521991">
    <property type="component" value="Unassembled WGS sequence"/>
</dbReference>
<evidence type="ECO:0000313" key="9">
    <source>
        <dbReference type="EMBL" id="EFC9750991.1"/>
    </source>
</evidence>
<dbReference type="Proteomes" id="UP000288459">
    <property type="component" value="Unassembled WGS sequence"/>
</dbReference>
<reference evidence="52 88" key="16">
    <citation type="submission" date="2019-11" db="EMBL/GenBank/DDBJ databases">
        <authorList>
            <person name="Haines EK M."/>
        </authorList>
    </citation>
    <scope>NUCLEOTIDE SEQUENCE [LARGE SCALE GENOMIC DNA]</scope>
    <source>
        <strain evidence="52">KR2729</strain>
    </source>
</reference>
<dbReference type="AlphaFoldDB" id="A0A037YHJ8"/>
<evidence type="ECO:0000256" key="3">
    <source>
        <dbReference type="ARBA" id="ARBA00022597"/>
    </source>
</evidence>
<dbReference type="Proteomes" id="UP000854059">
    <property type="component" value="Unassembled WGS sequence"/>
</dbReference>
<evidence type="ECO:0000313" key="65">
    <source>
        <dbReference type="Proteomes" id="UP000321295"/>
    </source>
</evidence>
<dbReference type="GO" id="GO:0008982">
    <property type="term" value="F:protein-N(PI)-phosphohistidine-sugar phosphotransferase activity"/>
    <property type="evidence" value="ECO:0007669"/>
    <property type="project" value="InterPro"/>
</dbReference>
<evidence type="ECO:0000313" key="89">
    <source>
        <dbReference type="Proteomes" id="UP000842385"/>
    </source>
</evidence>
<dbReference type="Proteomes" id="UP000521994">
    <property type="component" value="Unassembled WGS sequence"/>
</dbReference>
<evidence type="ECO:0000313" key="56">
    <source>
        <dbReference type="Proteomes" id="UP000250780"/>
    </source>
</evidence>
<evidence type="ECO:0000313" key="35">
    <source>
        <dbReference type="EMBL" id="NEM86877.1"/>
    </source>
</evidence>
<evidence type="ECO:0000313" key="51">
    <source>
        <dbReference type="EMBL" id="TXT00493.1"/>
    </source>
</evidence>
<evidence type="ECO:0000313" key="29">
    <source>
        <dbReference type="EMBL" id="MWR90504.1"/>
    </source>
</evidence>
<keyword evidence="4 27" id="KW-0808">Transferase</keyword>
<reference evidence="17" key="22">
    <citation type="submission" date="2020-04" db="EMBL/GenBank/DDBJ databases">
        <authorList>
            <consortium name="NCBI Pathogen Detection Project"/>
        </authorList>
    </citation>
    <scope>NUCLEOTIDE SEQUENCE</scope>
    <source>
        <strain evidence="19">Escherichia coli</strain>
        <strain evidence="18">EuSCAPE_DE065</strain>
        <strain evidence="17">TW14994</strain>
    </source>
</reference>
<evidence type="ECO:0000313" key="49">
    <source>
        <dbReference type="EMBL" id="TJH18074.1"/>
    </source>
</evidence>
<reference evidence="21 54" key="1">
    <citation type="journal article" date="2015" name="Front. Microbiol.">
        <title>Genetic determinants of heat resistance in Escherichia coli.</title>
        <authorList>
            <person name="Mercer R.G."/>
            <person name="Zheng J."/>
            <person name="Garcia-Hernandez R."/>
            <person name="Ruan L."/>
            <person name="Ganzle M.G."/>
            <person name="McMullen L.M."/>
        </authorList>
    </citation>
    <scope>NUCLEOTIDE SEQUENCE [LARGE SCALE GENOMIC DNA]</scope>
    <source>
        <strain evidence="21 54">AW1.3</strain>
    </source>
</reference>
<keyword evidence="2" id="KW-0597">Phosphoprotein</keyword>
<dbReference type="Proteomes" id="UP000254718">
    <property type="component" value="Unassembled WGS sequence"/>
</dbReference>
<dbReference type="EMBL" id="CACRYR010000099">
    <property type="protein sequence ID" value="VZR19524.1"/>
    <property type="molecule type" value="Genomic_DNA"/>
</dbReference>
<dbReference type="Proteomes" id="UP001247581">
    <property type="component" value="Unassembled WGS sequence"/>
</dbReference>
<dbReference type="Proteomes" id="UP000359125">
    <property type="component" value="Unassembled WGS sequence"/>
</dbReference>
<dbReference type="Proteomes" id="UP000629265">
    <property type="component" value="Unassembled WGS sequence"/>
</dbReference>
<organism evidence="20 53">
    <name type="scientific">Escherichia coli</name>
    <dbReference type="NCBI Taxonomy" id="562"/>
    <lineage>
        <taxon>Bacteria</taxon>
        <taxon>Pseudomonadati</taxon>
        <taxon>Pseudomonadota</taxon>
        <taxon>Gammaproteobacteria</taxon>
        <taxon>Enterobacterales</taxon>
        <taxon>Enterobacteriaceae</taxon>
        <taxon>Escherichia</taxon>
    </lineage>
</organism>
<dbReference type="Pfam" id="PF00359">
    <property type="entry name" value="PTS_EIIA_2"/>
    <property type="match status" value="1"/>
</dbReference>
<dbReference type="EMBL" id="CP056794">
    <property type="protein sequence ID" value="QLY99274.1"/>
    <property type="molecule type" value="Genomic_DNA"/>
</dbReference>
<dbReference type="SUPFAM" id="SSF55804">
    <property type="entry name" value="Phoshotransferase/anion transport protein"/>
    <property type="match status" value="1"/>
</dbReference>
<dbReference type="EMBL" id="SQQU01000015">
    <property type="protein sequence ID" value="MQS31070.1"/>
    <property type="molecule type" value="Genomic_DNA"/>
</dbReference>
<reference evidence="79 80" key="21">
    <citation type="submission" date="2020-02" db="EMBL/GenBank/DDBJ databases">
        <authorList>
            <consortium name="PulseNet: The National Subtyping Network for Foodborne Disease Surveillance"/>
            <person name="Tarr C.L."/>
            <person name="Trees E."/>
            <person name="Katz L.S."/>
            <person name="Carleton-Romer H.A."/>
            <person name="Stroika S."/>
            <person name="Kucerova Z."/>
            <person name="Roache K.F."/>
            <person name="Sabol A.L."/>
            <person name="Besser J."/>
            <person name="Gerner-Smidt P."/>
        </authorList>
    </citation>
    <scope>NUCLEOTIDE SEQUENCE [LARGE SCALE GENOMIC DNA]</scope>
    <source>
        <strain evidence="12 80">2014C-3796</strain>
        <strain evidence="10 79">PNUSAE004166</strain>
    </source>
</reference>
<evidence type="ECO:0000313" key="54">
    <source>
        <dbReference type="Proteomes" id="UP000050556"/>
    </source>
</evidence>
<evidence type="ECO:0000313" key="46">
    <source>
        <dbReference type="EMBL" id="STK99845.1"/>
    </source>
</evidence>
<evidence type="ECO:0000313" key="59">
    <source>
        <dbReference type="Proteomes" id="UP000254718"/>
    </source>
</evidence>
<dbReference type="EMBL" id="CP057293">
    <property type="protein sequence ID" value="QMF69827.1"/>
    <property type="molecule type" value="Genomic_DNA"/>
</dbReference>
<reference evidence="9 85" key="14">
    <citation type="submission" date="2019-05" db="EMBL/GenBank/DDBJ databases">
        <authorList>
            <consortium name="NARMS: The National Antimicrobial Resistance Monitoring System"/>
        </authorList>
    </citation>
    <scope>NUCLEOTIDE SEQUENCE [LARGE SCALE GENOMIC DNA]</scope>
    <source>
        <strain evidence="9 85">CVM N18EC122</strain>
        <strain evidence="8 86">FSIS11705178</strain>
    </source>
</reference>
<accession>A0A037YHJ8</accession>
<dbReference type="PROSITE" id="PS51094">
    <property type="entry name" value="PTS_EIIA_TYPE_2"/>
    <property type="match status" value="1"/>
</dbReference>
<dbReference type="OMA" id="PIECSFI"/>
<dbReference type="InterPro" id="IPR002178">
    <property type="entry name" value="PTS_EIIA_type-2_dom"/>
</dbReference>
<evidence type="ECO:0000313" key="16">
    <source>
        <dbReference type="EMBL" id="GDH30825.1"/>
    </source>
</evidence>
<evidence type="ECO:0000313" key="81">
    <source>
        <dbReference type="Proteomes" id="UP000523388"/>
    </source>
</evidence>
<dbReference type="EMBL" id="LGZN01000016">
    <property type="protein sequence ID" value="KNF71042.1"/>
    <property type="molecule type" value="Genomic_DNA"/>
</dbReference>
<evidence type="ECO:0000313" key="20">
    <source>
        <dbReference type="EMBL" id="KNF71042.1"/>
    </source>
</evidence>
<dbReference type="Proteomes" id="UP000530628">
    <property type="component" value="Unassembled WGS sequence"/>
</dbReference>
<dbReference type="EMBL" id="BFXY01000025">
    <property type="protein sequence ID" value="GDH30825.1"/>
    <property type="molecule type" value="Genomic_DNA"/>
</dbReference>
<dbReference type="EMBL" id="CP070393">
    <property type="protein sequence ID" value="QRZ97632.1"/>
    <property type="molecule type" value="Genomic_DNA"/>
</dbReference>
<dbReference type="EMBL" id="RYCF01000096">
    <property type="protein sequence ID" value="MQK26547.1"/>
    <property type="molecule type" value="Genomic_DNA"/>
</dbReference>
<evidence type="ECO:0000313" key="63">
    <source>
        <dbReference type="Proteomes" id="UP000303027"/>
    </source>
</evidence>
<dbReference type="EMBL" id="MPAF01000012">
    <property type="protein sequence ID" value="OOK29291.1"/>
    <property type="molecule type" value="Genomic_DNA"/>
</dbReference>
<evidence type="ECO:0000313" key="30">
    <source>
        <dbReference type="EMBL" id="MWT24175.1"/>
    </source>
</evidence>
<evidence type="ECO:0000256" key="5">
    <source>
        <dbReference type="ARBA" id="ARBA00022683"/>
    </source>
</evidence>
<keyword evidence="5" id="KW-0598">Phosphotransferase system</keyword>
<dbReference type="Gene3D" id="3.40.930.10">
    <property type="entry name" value="Mannitol-specific EII, Chain A"/>
    <property type="match status" value="1"/>
</dbReference>
<dbReference type="InterPro" id="IPR016152">
    <property type="entry name" value="PTrfase/Anion_transptr"/>
</dbReference>
<dbReference type="EMBL" id="CP058571">
    <property type="protein sequence ID" value="QLG59624.1"/>
    <property type="molecule type" value="Genomic_DNA"/>
</dbReference>
<dbReference type="Proteomes" id="UP000663166">
    <property type="component" value="Chromosome"/>
</dbReference>
<evidence type="ECO:0000313" key="86">
    <source>
        <dbReference type="Proteomes" id="UP000538406"/>
    </source>
</evidence>
<reference evidence="76" key="23">
    <citation type="submission" date="2020-06" db="EMBL/GenBank/DDBJ databases">
        <title>Identification and Characterisation of Fosfomycin Resistance in Escherichia coli Urinary Tract Infection Isolates from Australia.</title>
        <authorList>
            <person name="Mowlaboccus S."/>
            <person name="Daley D."/>
            <person name="Pang S."/>
            <person name="Gottlieb T."/>
            <person name="Nimmo G.R."/>
            <person name="George N."/>
            <person name="Korman T.M."/>
            <person name="Strietberg R."/>
            <person name="Robson J."/>
            <person name="Peachey G."/>
            <person name="Collignon P."/>
            <person name="Bradbury S."/>
            <person name="Colombi E."/>
            <person name="Ramsay J.P."/>
            <person name="Rogers B.A."/>
            <person name="Coombs G.W."/>
        </authorList>
    </citation>
    <scope>NUCLEOTIDE SEQUENCE [LARGE SCALE GENOMIC DNA]</scope>
    <source>
        <strain evidence="76">EC2</strain>
    </source>
</reference>
<evidence type="ECO:0000313" key="44">
    <source>
        <dbReference type="EMBL" id="SPX09693.1"/>
    </source>
</evidence>
<dbReference type="NCBIfam" id="NF007389">
    <property type="entry name" value="PRK09913.1"/>
    <property type="match status" value="1"/>
</dbReference>
<evidence type="ECO:0000313" key="23">
    <source>
        <dbReference type="EMBL" id="MBB2466468.1"/>
    </source>
</evidence>
<reference evidence="28 72" key="13">
    <citation type="journal article" date="2019" name="Microorganisms">
        <title>Characteristics of Carbapenem-Resistant and Colistin-Resistant Escherichia coli Co-Producing NDM-1 and MCR-1 from Pig Farms in China.</title>
        <authorList>
            <person name="Peng Z."/>
            <person name="Li X."/>
            <person name="Hu Z."/>
            <person name="Li Z."/>
            <person name="Lv Y."/>
            <person name="Lei M."/>
            <person name="Wu B."/>
            <person name="Chen H."/>
            <person name="Wang X."/>
        </authorList>
    </citation>
    <scope>NUCLEOTIDE SEQUENCE [LARGE SCALE GENOMIC DNA]</scope>
    <source>
        <strain evidence="28 72">RXD010</strain>
    </source>
</reference>
<dbReference type="Proteomes" id="UP000050556">
    <property type="component" value="Unassembled WGS sequence"/>
</dbReference>
<evidence type="ECO:0000313" key="57">
    <source>
        <dbReference type="Proteomes" id="UP000253687"/>
    </source>
</evidence>
<keyword evidence="1" id="KW-0813">Transport</keyword>
<evidence type="ECO:0000313" key="21">
    <source>
        <dbReference type="EMBL" id="KPO07321.1"/>
    </source>
</evidence>
<reference evidence="16 63" key="6">
    <citation type="submission" date="2018-04" db="EMBL/GenBank/DDBJ databases">
        <title>Large scale genomics of bovine and human commensal E. coli to reveal the emerging process of EHEC.</title>
        <authorList>
            <person name="Arimizu Y."/>
            <person name="Ogura Y."/>
        </authorList>
    </citation>
    <scope>NUCLEOTIDE SEQUENCE [LARGE SCALE GENOMIC DNA]</scope>
    <source>
        <strain evidence="16 63">KK-P061</strain>
    </source>
</reference>
<dbReference type="EMBL" id="UASD01000005">
    <property type="protein sequence ID" value="SPX09693.1"/>
    <property type="molecule type" value="Genomic_DNA"/>
</dbReference>
<dbReference type="Proteomes" id="UP000254460">
    <property type="component" value="Unassembled WGS sequence"/>
</dbReference>
<evidence type="ECO:0000313" key="19">
    <source>
        <dbReference type="EMBL" id="HBB1573891.1"/>
    </source>
</evidence>
<evidence type="ECO:0000313" key="55">
    <source>
        <dbReference type="Proteomes" id="UP000188855"/>
    </source>
</evidence>
<dbReference type="EMBL" id="DABFUC010000032">
    <property type="protein sequence ID" value="HAI8960205.1"/>
    <property type="molecule type" value="Genomic_DNA"/>
</dbReference>
<evidence type="ECO:0000259" key="6">
    <source>
        <dbReference type="PROSITE" id="PS51094"/>
    </source>
</evidence>
<evidence type="ECO:0000313" key="13">
    <source>
        <dbReference type="EMBL" id="EFM0517510.1"/>
    </source>
</evidence>
<dbReference type="EMBL" id="CP063369">
    <property type="protein sequence ID" value="QOY29946.1"/>
    <property type="molecule type" value="Genomic_DNA"/>
</dbReference>
<evidence type="ECO:0000313" key="50">
    <source>
        <dbReference type="EMBL" id="TXQ33732.1"/>
    </source>
</evidence>
<reference evidence="56 58" key="8">
    <citation type="submission" date="2018-06" db="EMBL/GenBank/DDBJ databases">
        <authorList>
            <consortium name="Pathogen Informatics"/>
            <person name="Doyle S."/>
        </authorList>
    </citation>
    <scope>NUCLEOTIDE SEQUENCE [LARGE SCALE GENOMIC DNA]</scope>
    <source>
        <strain evidence="46 61">NCTC8179</strain>
        <strain evidence="47 59">NCTC8333</strain>
        <strain evidence="44 56">NCTC9073</strain>
        <strain evidence="45 60">NCTC9117</strain>
        <strain evidence="48 58">NCTC9706</strain>
    </source>
</reference>
<evidence type="ECO:0000313" key="45">
    <source>
        <dbReference type="EMBL" id="STJ83413.1"/>
    </source>
</evidence>
<keyword evidence="3" id="KW-0762">Sugar transport</keyword>
<dbReference type="EMBL" id="JACGTG010000001">
    <property type="protein sequence ID" value="MBA6239772.1"/>
    <property type="molecule type" value="Genomic_DNA"/>
</dbReference>
<reference evidence="36 55" key="3">
    <citation type="submission" date="2016-10" db="EMBL/GenBank/DDBJ databases">
        <title>Whole genome sequences of antibiotic resistant commensal Escherichia coli from healthy Australian adults.</title>
        <authorList>
            <person name="Moran R.A."/>
            <person name="Anantham S."/>
            <person name="Nigro S.J."/>
            <person name="Holt K.E."/>
            <person name="Hall R.M."/>
        </authorList>
    </citation>
    <scope>NUCLEOTIDE SEQUENCE [LARGE SCALE GENOMIC DNA]</scope>
    <source>
        <strain evidence="36 55">2.3-R4</strain>
    </source>
</reference>
<evidence type="ECO:0000313" key="7">
    <source>
        <dbReference type="EMBL" id="EFA9846940.1"/>
    </source>
</evidence>
<dbReference type="EMBL" id="AASWOY010000017">
    <property type="protein sequence ID" value="EFH6648958.1"/>
    <property type="molecule type" value="Genomic_DNA"/>
</dbReference>
<dbReference type="EMBL" id="RRNI01000029">
    <property type="protein sequence ID" value="TJH18074.1"/>
    <property type="molecule type" value="Genomic_DNA"/>
</dbReference>
<evidence type="ECO:0000313" key="84">
    <source>
        <dbReference type="Proteomes" id="UP000531761"/>
    </source>
</evidence>
<evidence type="ECO:0000313" key="68">
    <source>
        <dbReference type="Proteomes" id="UP000436141"/>
    </source>
</evidence>
<evidence type="ECO:0000313" key="34">
    <source>
        <dbReference type="EMBL" id="MXJ08981.1"/>
    </source>
</evidence>
<dbReference type="GeneID" id="75204574"/>
<dbReference type="EMBL" id="WUIY01000494">
    <property type="protein sequence ID" value="MXI77946.1"/>
    <property type="molecule type" value="Genomic_DNA"/>
</dbReference>
<dbReference type="EMBL" id="VSBS01000639">
    <property type="protein sequence ID" value="TXT00493.1"/>
    <property type="molecule type" value="Genomic_DNA"/>
</dbReference>
<dbReference type="Proteomes" id="UP000436482">
    <property type="component" value="Unassembled WGS sequence"/>
</dbReference>
<evidence type="ECO:0000313" key="47">
    <source>
        <dbReference type="EMBL" id="STM26575.1"/>
    </source>
</evidence>
<evidence type="ECO:0000313" key="75">
    <source>
        <dbReference type="Proteomes" id="UP000480485"/>
    </source>
</evidence>
<dbReference type="EMBL" id="JACZOI010000048">
    <property type="protein sequence ID" value="MBE0979001.1"/>
    <property type="molecule type" value="Genomic_DNA"/>
</dbReference>
<reference evidence="49 64" key="11">
    <citation type="submission" date="2018-12" db="EMBL/GenBank/DDBJ databases">
        <title>Food and Water Safety Consortium.</title>
        <authorList>
            <person name="Tyson S."/>
            <person name="Peterson C.-L."/>
            <person name="Olson A."/>
            <person name="Tyler S."/>
            <person name="Cabral J."/>
            <person name="Lynch T."/>
            <person name="Knox N."/>
            <person name="Van Domselaar G."/>
            <person name="Graham M."/>
        </authorList>
    </citation>
    <scope>NUCLEOTIDE SEQUENCE [LARGE SCALE GENOMIC DNA]</scope>
    <source>
        <strain evidence="49 64">FWSEC0384</strain>
    </source>
</reference>
<reference evidence="27 67" key="12">
    <citation type="journal article" date="2019" name="Environ. Health Perspect.">
        <title>Inter-host Transmission of Carbapenemase-Producing Escherichia coli among Humans and Backyard Animals.</title>
        <authorList>
            <person name="Li J."/>
            <person name="Bi Z."/>
            <person name="Ma S."/>
            <person name="Chen B."/>
            <person name="Cai C."/>
            <person name="He J."/>
            <person name="Schwarz S."/>
            <person name="Sun C."/>
            <person name="Zhou Y."/>
            <person name="Yin J."/>
            <person name="Hulth A."/>
            <person name="Wang Y."/>
            <person name="Shen Z."/>
            <person name="Wang S."/>
            <person name="Wu C."/>
            <person name="Nilsson L.E."/>
            <person name="Walsh T.R."/>
            <person name="Borjesson S."/>
            <person name="Shen J."/>
            <person name="Sun Q."/>
            <person name="Wang Y."/>
        </authorList>
    </citation>
    <scope>NUCLEOTIDE SEQUENCE [LARGE SCALE GENOMIC DNA]</scope>
    <source>
        <strain evidence="27 67">A016f</strain>
    </source>
</reference>
<dbReference type="PROSITE" id="PS00372">
    <property type="entry name" value="PTS_EIIA_TYPE_2_HIS"/>
    <property type="match status" value="1"/>
</dbReference>
<reference evidence="81 82" key="10">
    <citation type="submission" date="2018-08" db="EMBL/GenBank/DDBJ databases">
        <authorList>
            <consortium name="GenomeTrakr network: Whole genome sequencing for foodborne pathogen traceback"/>
        </authorList>
    </citation>
    <scope>NUCLEOTIDE SEQUENCE [LARGE SCALE GENOMIC DNA]</scope>
    <source>
        <strain evidence="7 81">AZ-TG102963</strain>
        <strain evidence="13 82">AZ-TG60901</strain>
        <strain evidence="11 83">PSU-2072</strain>
    </source>
</reference>
<evidence type="ECO:0000313" key="38">
    <source>
        <dbReference type="EMBL" id="QLY99274.1"/>
    </source>
</evidence>
<dbReference type="EMBL" id="AASEBA010000033">
    <property type="protein sequence ID" value="EFC9750991.1"/>
    <property type="molecule type" value="Genomic_DNA"/>
</dbReference>
<accession>A0A236M039</accession>
<gene>
    <name evidence="16" type="primary">frvA</name>
    <name evidence="52" type="synonym">fruA_2</name>
    <name evidence="21" type="ORF">ACU57_20485</name>
    <name evidence="12" type="ORF">BG944_004969</name>
    <name evidence="10" type="ORF">BGM66_004379</name>
    <name evidence="36" type="ORF">BMT91_08335</name>
    <name evidence="16" type="ORF">BvCmsKKP061_00789</name>
    <name evidence="7" type="ORF">C1Q91_003363</name>
    <name evidence="49" type="ORF">C9160_21530</name>
    <name evidence="13" type="ORF">CF22_003555</name>
    <name evidence="43" type="ORF">CIG67_13690</name>
    <name evidence="8" type="ORF">CTR35_002099</name>
    <name evidence="14" type="ORF">DL968_20720</name>
    <name evidence="42" type="ORF">DTL43_12680</name>
    <name evidence="28" type="ORF">E4K51_12940</name>
    <name evidence="9" type="ORF">E6D34_17290</name>
    <name evidence="27" type="ORF">EIZ93_20010</name>
    <name evidence="40" type="ORF">FOI11_016135</name>
    <name evidence="22" type="ORF">FOI11_07045</name>
    <name evidence="50" type="ORF">FV293_13945</name>
    <name evidence="51" type="ORF">FWK02_17355</name>
    <name evidence="35" type="ORF">G3V95_15450</name>
    <name evidence="11" type="ORF">GNW61_09390</name>
    <name evidence="32" type="ORF">GP944_21635</name>
    <name evidence="31" type="ORF">GP954_24595</name>
    <name evidence="30" type="ORF">GP965_25195</name>
    <name evidence="29" type="ORF">GP979_19755</name>
    <name evidence="33" type="ORF">GRW05_27630</name>
    <name evidence="34" type="ORF">GRW24_10900</name>
    <name evidence="23" type="ORF">HEP30_010180</name>
    <name evidence="17" type="ORF">HKA49_004461</name>
    <name evidence="18" type="ORF">HMV95_09755</name>
    <name evidence="38" type="ORF">HV109_23070</name>
    <name evidence="39" type="ORF">HVY77_24800</name>
    <name evidence="37" type="ORF">HX136_24060</name>
    <name evidence="52" type="ORF">IDONEFKE_03106</name>
    <name evidence="24" type="ORF">IH772_17130</name>
    <name evidence="19" type="ORF">J0541_002826</name>
    <name evidence="41" type="ORF">JNP96_00635</name>
    <name evidence="46" type="ORF">NCTC8179_05205</name>
    <name evidence="47" type="ORF">NCTC8333_05665</name>
    <name evidence="44" type="ORF">NCTC9073_00964</name>
    <name evidence="45" type="ORF">NCTC9117_06072</name>
    <name evidence="48" type="ORF">NCTC9706_02098</name>
    <name evidence="26" type="ORF">NQD80_21215</name>
    <name evidence="25" type="ORF">OFN31_16485</name>
    <name evidence="15" type="ORF">P6223_001159</name>
    <name evidence="20" type="ORF">WR15_05395</name>
</gene>
<dbReference type="EMBL" id="UGEB01000001">
    <property type="protein sequence ID" value="STK99845.1"/>
    <property type="molecule type" value="Genomic_DNA"/>
</dbReference>
<evidence type="ECO:0000313" key="61">
    <source>
        <dbReference type="Proteomes" id="UP000255543"/>
    </source>
</evidence>
<evidence type="ECO:0000313" key="33">
    <source>
        <dbReference type="EMBL" id="MXI77946.1"/>
    </source>
</evidence>
<dbReference type="EMBL" id="LDYI01000140">
    <property type="protein sequence ID" value="KPO07321.1"/>
    <property type="molecule type" value="Genomic_DNA"/>
</dbReference>
<dbReference type="Proteomes" id="UP000531761">
    <property type="component" value="Unassembled WGS sequence"/>
</dbReference>
<dbReference type="PANTHER" id="PTHR47738:SF2">
    <property type="entry name" value="PTS SYSTEM FRUCTOSE-LIKE EIIA COMPONENT"/>
    <property type="match status" value="1"/>
</dbReference>
<dbReference type="Proteomes" id="UP000188855">
    <property type="component" value="Unassembled WGS sequence"/>
</dbReference>
<dbReference type="GO" id="GO:0016020">
    <property type="term" value="C:membrane"/>
    <property type="evidence" value="ECO:0007669"/>
    <property type="project" value="InterPro"/>
</dbReference>
<evidence type="ECO:0000313" key="37">
    <source>
        <dbReference type="EMBL" id="QLG59624.1"/>
    </source>
</evidence>
<dbReference type="EMBL" id="AASCJS010000020">
    <property type="protein sequence ID" value="EFA9846940.1"/>
    <property type="molecule type" value="Genomic_DNA"/>
</dbReference>
<dbReference type="Proteomes" id="UP000528504">
    <property type="component" value="Unassembled WGS sequence"/>
</dbReference>
<evidence type="ECO:0000313" key="87">
    <source>
        <dbReference type="Proteomes" id="UP000581425"/>
    </source>
</evidence>
<dbReference type="Proteomes" id="UP000469708">
    <property type="component" value="Unassembled WGS sequence"/>
</dbReference>
<dbReference type="EMBL" id="NPIM01000136">
    <property type="protein sequence ID" value="RVE12377.1"/>
    <property type="molecule type" value="Genomic_DNA"/>
</dbReference>
<dbReference type="Proteomes" id="UP000523388">
    <property type="component" value="Unassembled WGS sequence"/>
</dbReference>
<dbReference type="Proteomes" id="UP000254785">
    <property type="component" value="Unassembled WGS sequence"/>
</dbReference>
<dbReference type="EMBL" id="WTQQ01000457">
    <property type="protein sequence ID" value="MWR90504.1"/>
    <property type="molecule type" value="Genomic_DNA"/>
</dbReference>
<dbReference type="EMBL" id="QOGZ01000012">
    <property type="protein sequence ID" value="RDA38592.1"/>
    <property type="molecule type" value="Genomic_DNA"/>
</dbReference>
<evidence type="ECO:0000256" key="2">
    <source>
        <dbReference type="ARBA" id="ARBA00022553"/>
    </source>
</evidence>
<reference evidence="35 74" key="20">
    <citation type="submission" date="2020-02" db="EMBL/GenBank/DDBJ databases">
        <authorList>
            <person name="Subbiah M."/>
            <person name="Call D."/>
        </authorList>
    </citation>
    <scope>NUCLEOTIDE SEQUENCE [LARGE SCALE GENOMIC DNA]</scope>
    <source>
        <strain evidence="35 74">8375wC2</strain>
    </source>
</reference>
<protein>
    <submittedName>
        <fullName evidence="14">Fructose-like phosphotransferase enzyme IIA component</fullName>
    </submittedName>
    <submittedName>
        <fullName evidence="44">Fructose-like phosphotransferase system subunit EIIA</fullName>
    </submittedName>
    <submittedName>
        <fullName evidence="20">PTS fructose transporter subunit IIA</fullName>
    </submittedName>
    <submittedName>
        <fullName evidence="16">PTS system IIA component</fullName>
    </submittedName>
    <submittedName>
        <fullName evidence="52">PTS system fructose-specific EIIABC component</fullName>
    </submittedName>
</protein>
<dbReference type="EMBL" id="WUIG01000167">
    <property type="protein sequence ID" value="MXJ08981.1"/>
    <property type="molecule type" value="Genomic_DNA"/>
</dbReference>
<reference evidence="37" key="25">
    <citation type="submission" date="2020-06" db="EMBL/GenBank/DDBJ databases">
        <authorList>
            <person name="Ramsay J.P."/>
            <person name="Colombi E."/>
            <person name="Mowlaboccus S."/>
        </authorList>
    </citation>
    <scope>NUCLEOTIDE SEQUENCE</scope>
    <source>
        <strain evidence="37">EC2</strain>
    </source>
</reference>
<dbReference type="Proteomes" id="UP000512182">
    <property type="component" value="Chromosome"/>
</dbReference>
<evidence type="ECO:0000313" key="48">
    <source>
        <dbReference type="EMBL" id="STN85045.1"/>
    </source>
</evidence>
<reference evidence="68 71" key="17">
    <citation type="submission" date="2019-12" db="EMBL/GenBank/DDBJ databases">
        <title>Enteriobacteria Tanzani isolates_10434.</title>
        <authorList>
            <person name="Subbiah M."/>
            <person name="Call D."/>
        </authorList>
    </citation>
    <scope>NUCLEOTIDE SEQUENCE [LARGE SCALE GENOMIC DNA]</scope>
    <source>
        <strain evidence="33 68">10434wD1</strain>
        <strain evidence="34 71">10434wG3</strain>
    </source>
</reference>
<reference evidence="26 90" key="31">
    <citation type="submission" date="2022-07" db="EMBL/GenBank/DDBJ databases">
        <title>The wastewater resistome of Residential Aged Care Facilities indicates a role of antimicrobial stewardship in reducing resistance.</title>
        <authorList>
            <person name="Sapula S."/>
            <person name="Hart B.J."/>
            <person name="Henrietta V."/>
            <person name="Amsalu A."/>
            <person name="Jon W."/>
            <person name="Siderius N."/>
            <person name="Nguyen L."/>
            <person name="Turnidge J."/>
            <person name="Gerber C."/>
        </authorList>
    </citation>
    <scope>NUCLEOTIDE SEQUENCE [LARGE SCALE GENOMIC DNA]</scope>
    <source>
        <strain evidence="26 90">ECA685</strain>
    </source>
</reference>
<reference evidence="65 66" key="15">
    <citation type="submission" date="2019-08" db="EMBL/GenBank/DDBJ databases">
        <title>Whole genome analysis of cultivated E. coli strains isolated from CD patients and healthy donors.</title>
        <authorList>
            <person name="Siniagina M.N."/>
            <person name="Markelova M.I."/>
            <person name="Laikov A.V."/>
            <person name="Boulygina E.A."/>
            <person name="Khusnutdinova D.R."/>
            <person name="Kharchenko A."/>
            <person name="Grigoryeva T.V."/>
        </authorList>
    </citation>
    <scope>NUCLEOTIDE SEQUENCE [LARGE SCALE GENOMIC DNA]</scope>
    <source>
        <strain evidence="50 65">1_45_11</strain>
        <strain evidence="51 66">3_77_5</strain>
    </source>
</reference>
<reference evidence="77 78" key="24">
    <citation type="submission" date="2020-06" db="EMBL/GenBank/DDBJ databases">
        <title>REHAB project genomes.</title>
        <authorList>
            <person name="Shaw L.P."/>
        </authorList>
    </citation>
    <scope>NUCLEOTIDE SEQUENCE [LARGE SCALE GENOMIC DNA]</scope>
    <source>
        <strain evidence="39 78">RHB30-C10</strain>
        <strain evidence="38 77">RHBSTW-00177</strain>
    </source>
</reference>
<reference evidence="22 87" key="26">
    <citation type="submission" date="2020-07" db="EMBL/GenBank/DDBJ databases">
        <title>Analysis of Genomes of Bacterial Isolates from Lameness Outbreaks in Broilers.</title>
        <authorList>
            <person name="Ekesi N.S."/>
            <person name="Alrubaye A."/>
            <person name="Rhoads D."/>
        </authorList>
    </citation>
    <scope>NUCLEOTIDE SEQUENCE [LARGE SCALE GENOMIC DNA]</scope>
    <source>
        <strain evidence="22 87">1409</strain>
    </source>
</reference>
<dbReference type="EMBL" id="JABWMK020000013">
    <property type="protein sequence ID" value="MBB2466468.1"/>
    <property type="molecule type" value="Genomic_DNA"/>
</dbReference>
<evidence type="ECO:0000313" key="82">
    <source>
        <dbReference type="Proteomes" id="UP000528504"/>
    </source>
</evidence>
<evidence type="ECO:0000313" key="79">
    <source>
        <dbReference type="Proteomes" id="UP000521991"/>
    </source>
</evidence>
<dbReference type="Proteomes" id="UP000321461">
    <property type="component" value="Unassembled WGS sequence"/>
</dbReference>
<dbReference type="Proteomes" id="UP000509796">
    <property type="component" value="Chromosome"/>
</dbReference>
<evidence type="ECO:0000313" key="25">
    <source>
        <dbReference type="EMBL" id="MCV5623355.1"/>
    </source>
</evidence>
<proteinExistence type="predicted"/>
<evidence type="ECO:0000313" key="15">
    <source>
        <dbReference type="EMBL" id="EMM0024641.1"/>
    </source>
</evidence>
<dbReference type="InterPro" id="IPR051541">
    <property type="entry name" value="PTS_SugarTrans_NitroReg"/>
</dbReference>
<reference evidence="14" key="7">
    <citation type="submission" date="2018-05" db="EMBL/GenBank/DDBJ databases">
        <authorList>
            <person name="Ashton P.M."/>
            <person name="Dallman T."/>
            <person name="Nair S."/>
            <person name="De Pinna E."/>
            <person name="Peters T."/>
            <person name="Grant K."/>
        </authorList>
    </citation>
    <scope>NUCLEOTIDE SEQUENCE</scope>
    <source>
        <strain evidence="14">412057</strain>
    </source>
</reference>
<reference evidence="20 53" key="2">
    <citation type="submission" date="2015-07" db="EMBL/GenBank/DDBJ databases">
        <title>Genome sequences of 64 non-O157:H7 Shiga toxin-producing Escherichia coli strains.</title>
        <authorList>
            <person name="Gonzalez-Escalona N."/>
            <person name="Toro M."/>
            <person name="Timme R."/>
            <person name="Payne J."/>
        </authorList>
    </citation>
    <scope>NUCLEOTIDE SEQUENCE [LARGE SCALE GENOMIC DNA]</scope>
    <source>
        <strain evidence="20 53">CFSAN026843</strain>
    </source>
</reference>
<dbReference type="Proteomes" id="UP000250780">
    <property type="component" value="Unassembled WGS sequence"/>
</dbReference>
<dbReference type="FunFam" id="3.40.930.10:FF:000014">
    <property type="entry name" value="PTS system fructose-specific IIA component"/>
    <property type="match status" value="1"/>
</dbReference>
<evidence type="ECO:0000313" key="66">
    <source>
        <dbReference type="Proteomes" id="UP000321461"/>
    </source>
</evidence>
<reference evidence="42 57" key="9">
    <citation type="submission" date="2018-07" db="EMBL/GenBank/DDBJ databases">
        <title>Whole Genome Sequence Analysis of Avian Pathogenic E. coli - An Australian Perspective.</title>
        <authorList>
            <person name="Cummins M.L."/>
            <person name="Reid C.J."/>
            <person name="Roy Chowdhury P."/>
            <person name="Bushell R."/>
            <person name="Esbert N."/>
            <person name="Tivendale K.A."/>
            <person name="Noormohammadi A.H."/>
            <person name="Islam S."/>
            <person name="Marenda M.S."/>
            <person name="Browning G.F."/>
            <person name="Markham P.F."/>
            <person name="Djordjevic S.P."/>
        </authorList>
    </citation>
    <scope>NUCLEOTIDE SEQUENCE [LARGE SCALE GENOMIC DNA]</scope>
    <source>
        <strain evidence="42 57">AVC211</strain>
    </source>
</reference>
<dbReference type="Proteomes" id="UP000253687">
    <property type="component" value="Unassembled WGS sequence"/>
</dbReference>
<dbReference type="EMBL" id="VRXD01000018">
    <property type="protein sequence ID" value="TXQ33732.1"/>
    <property type="molecule type" value="Genomic_DNA"/>
</dbReference>
<dbReference type="Proteomes" id="UP000538406">
    <property type="component" value="Unassembled WGS sequence"/>
</dbReference>
<evidence type="ECO:0000313" key="18">
    <source>
        <dbReference type="EMBL" id="HAJ5958564.1"/>
    </source>
</evidence>
<evidence type="ECO:0000313" key="8">
    <source>
        <dbReference type="EMBL" id="EFC3524960.1"/>
    </source>
</evidence>
<dbReference type="Proteomes" id="UP000480485">
    <property type="component" value="Unassembled WGS sequence"/>
</dbReference>
<dbReference type="NCBIfam" id="TIGR00848">
    <property type="entry name" value="fruA"/>
    <property type="match status" value="1"/>
</dbReference>
<evidence type="ECO:0000313" key="60">
    <source>
        <dbReference type="Proteomes" id="UP000254785"/>
    </source>
</evidence>
<evidence type="ECO:0000313" key="70">
    <source>
        <dbReference type="Proteomes" id="UP000441160"/>
    </source>
</evidence>
<dbReference type="EMBL" id="AATJQG010000019">
    <property type="protein sequence ID" value="EFM0517510.1"/>
    <property type="molecule type" value="Genomic_DNA"/>
</dbReference>
<dbReference type="Proteomes" id="UP000512322">
    <property type="component" value="Chromosome"/>
</dbReference>
<evidence type="ECO:0000313" key="12">
    <source>
        <dbReference type="EMBL" id="EFI0215679.1"/>
    </source>
</evidence>
<dbReference type="Proteomes" id="UP000581425">
    <property type="component" value="Chromosome"/>
</dbReference>
<evidence type="ECO:0000313" key="31">
    <source>
        <dbReference type="EMBL" id="MWT88266.1"/>
    </source>
</evidence>
<dbReference type="Proteomes" id="UP000842385">
    <property type="component" value="Unassembled WGS sequence"/>
</dbReference>
<dbReference type="GO" id="GO:0009401">
    <property type="term" value="P:phosphoenolpyruvate-dependent sugar phosphotransferase system"/>
    <property type="evidence" value="ECO:0007669"/>
    <property type="project" value="UniProtKB-KW"/>
</dbReference>
<dbReference type="Proteomes" id="UP000846355">
    <property type="component" value="Unassembled WGS sequence"/>
</dbReference>
<evidence type="ECO:0000313" key="10">
    <source>
        <dbReference type="EMBL" id="EFH0367867.1"/>
    </source>
</evidence>
<evidence type="ECO:0000313" key="67">
    <source>
        <dbReference type="Proteomes" id="UP000359125"/>
    </source>
</evidence>
<reference evidence="15" key="33">
    <citation type="submission" date="2024-02" db="EMBL/GenBank/DDBJ databases">
        <authorList>
            <consortium name="Clinical and Environmental Microbiology Branch: Whole genome sequencing antimicrobial resistance pathogens in the healthcare setting"/>
        </authorList>
    </citation>
    <scope>NUCLEOTIDE SEQUENCE</scope>
    <source>
        <strain evidence="15">2023CK-00345</strain>
    </source>
</reference>
<name>A0A037YHJ8_ECOLX</name>
<dbReference type="Proteomes" id="UP000306700">
    <property type="component" value="Unassembled WGS sequence"/>
</dbReference>
<dbReference type="PATRIC" id="fig|562.10472.peg.3547"/>
<reference evidence="43 62" key="4">
    <citation type="submission" date="2017-08" db="EMBL/GenBank/DDBJ databases">
        <title>Sequencing of Escherichia coli CCPM 6219.</title>
        <authorList>
            <person name="Liu S.-L."/>
            <person name="Zhou Y.-J."/>
            <person name="Zhao M.-F."/>
        </authorList>
    </citation>
    <scope>NUCLEOTIDE SEQUENCE [LARGE SCALE GENOMIC DNA]</scope>
    <source>
        <strain evidence="43 62">CCPM 6219</strain>
    </source>
</reference>
<dbReference type="EMBL" id="AASHPR010000015">
    <property type="protein sequence ID" value="EFC3524960.1"/>
    <property type="molecule type" value="Genomic_DNA"/>
</dbReference>
<evidence type="ECO:0000313" key="43">
    <source>
        <dbReference type="EMBL" id="RVE12377.1"/>
    </source>
</evidence>
<evidence type="ECO:0000313" key="85">
    <source>
        <dbReference type="Proteomes" id="UP000532204"/>
    </source>
</evidence>
<dbReference type="EMBL" id="JAOVKC010000019">
    <property type="protein sequence ID" value="MCV5623355.1"/>
    <property type="molecule type" value="Genomic_DNA"/>
</dbReference>
<dbReference type="Proteomes" id="UP000303027">
    <property type="component" value="Unassembled WGS sequence"/>
</dbReference>
<dbReference type="InterPro" id="IPR004715">
    <property type="entry name" value="PTS_IIA_fruc"/>
</dbReference>
<evidence type="ECO:0000313" key="90">
    <source>
        <dbReference type="Proteomes" id="UP001247581"/>
    </source>
</evidence>
<evidence type="ECO:0000313" key="69">
    <source>
        <dbReference type="Proteomes" id="UP000436482"/>
    </source>
</evidence>
<evidence type="ECO:0000313" key="17">
    <source>
        <dbReference type="EMBL" id="HAI8960205.1"/>
    </source>
</evidence>
<evidence type="ECO:0000313" key="80">
    <source>
        <dbReference type="Proteomes" id="UP000521994"/>
    </source>
</evidence>
<dbReference type="SMR" id="A0A037YHJ8"/>
<dbReference type="EMBL" id="ABLFQU030000009">
    <property type="protein sequence ID" value="EMM0024641.1"/>
    <property type="molecule type" value="Genomic_DNA"/>
</dbReference>
<dbReference type="Proteomes" id="UP000255543">
    <property type="component" value="Unassembled WGS sequence"/>
</dbReference>
<evidence type="ECO:0000313" key="88">
    <source>
        <dbReference type="Proteomes" id="UP000629265"/>
    </source>
</evidence>
<dbReference type="CDD" id="cd00211">
    <property type="entry name" value="PTS_IIA_fru"/>
    <property type="match status" value="1"/>
</dbReference>
<evidence type="ECO:0000256" key="4">
    <source>
        <dbReference type="ARBA" id="ARBA00022679"/>
    </source>
</evidence>
<dbReference type="EMBL" id="WTRX01000053">
    <property type="protein sequence ID" value="MWU33312.1"/>
    <property type="molecule type" value="Genomic_DNA"/>
</dbReference>
<reference evidence="40 87" key="29">
    <citation type="submission" date="2020-10" db="EMBL/GenBank/DDBJ databases">
        <title>Analysis of Genomes of Bacterial Isolates from Lameness Outbreaks in Broilers.</title>
        <authorList>
            <person name="Rhoads D."/>
            <person name="Ekesi N.S."/>
        </authorList>
    </citation>
    <scope>NUCLEOTIDE SEQUENCE [LARGE SCALE GENOMIC DNA]</scope>
    <source>
        <strain evidence="40 87">1409</strain>
    </source>
</reference>
<feature type="domain" description="PTS EIIA type-2" evidence="6">
    <location>
        <begin position="2"/>
        <end position="145"/>
    </location>
</feature>
<evidence type="ECO:0000313" key="26">
    <source>
        <dbReference type="EMBL" id="MDR6048290.1"/>
    </source>
</evidence>
<dbReference type="Proteomes" id="UP000037564">
    <property type="component" value="Unassembled WGS sequence"/>
</dbReference>
<reference evidence="69 70" key="18">
    <citation type="submission" date="2019-12" db="EMBL/GenBank/DDBJ databases">
        <title>Enteriobacteria Tanzani isolates_8377-8380.</title>
        <authorList>
            <person name="Subbiah M."/>
            <person name="Call D."/>
        </authorList>
    </citation>
    <scope>NUCLEOTIDE SEQUENCE [LARGE SCALE GENOMIC DNA]</scope>
    <source>
        <strain evidence="32 70">8378wB3</strain>
        <strain evidence="31 75">8378wC7</strain>
        <strain evidence="30 73">8378wH8</strain>
        <strain evidence="29 69">8379wE6</strain>
    </source>
</reference>
<dbReference type="EMBL" id="AASURL010000105">
    <property type="protein sequence ID" value="EFH0367867.1"/>
    <property type="molecule type" value="Genomic_DNA"/>
</dbReference>
<evidence type="ECO:0000313" key="64">
    <source>
        <dbReference type="Proteomes" id="UP000306700"/>
    </source>
</evidence>
<dbReference type="EMBL" id="JANIDP010000080">
    <property type="protein sequence ID" value="MDR6048290.1"/>
    <property type="molecule type" value="Genomic_DNA"/>
</dbReference>
<evidence type="ECO:0000313" key="73">
    <source>
        <dbReference type="Proteomes" id="UP000462410"/>
    </source>
</evidence>
<evidence type="ECO:0000313" key="39">
    <source>
        <dbReference type="EMBL" id="QMF69827.1"/>
    </source>
</evidence>
<dbReference type="EMBL" id="JAAGYI010000023">
    <property type="protein sequence ID" value="NEM86877.1"/>
    <property type="molecule type" value="Genomic_DNA"/>
</dbReference>
<evidence type="ECO:0000313" key="72">
    <source>
        <dbReference type="Proteomes" id="UP000460351"/>
    </source>
</evidence>
<dbReference type="Proteomes" id="UP000436141">
    <property type="component" value="Unassembled WGS sequence"/>
</dbReference>
<evidence type="ECO:0000313" key="71">
    <source>
        <dbReference type="Proteomes" id="UP000447081"/>
    </source>
</evidence>
<dbReference type="Proteomes" id="UP000447081">
    <property type="component" value="Unassembled WGS sequence"/>
</dbReference>
<dbReference type="EMBL" id="WTRC01000716">
    <property type="protein sequence ID" value="MWT24175.1"/>
    <property type="molecule type" value="Genomic_DNA"/>
</dbReference>
<evidence type="ECO:0000313" key="62">
    <source>
        <dbReference type="Proteomes" id="UP000288459"/>
    </source>
</evidence>
<evidence type="ECO:0000313" key="40">
    <source>
        <dbReference type="EMBL" id="QOY29946.1"/>
    </source>
</evidence>